<dbReference type="AlphaFoldDB" id="A0A1I0L5P7"/>
<organism evidence="1 2">
    <name type="scientific">Nonomuraea wenchangensis</name>
    <dbReference type="NCBI Taxonomy" id="568860"/>
    <lineage>
        <taxon>Bacteria</taxon>
        <taxon>Bacillati</taxon>
        <taxon>Actinomycetota</taxon>
        <taxon>Actinomycetes</taxon>
        <taxon>Streptosporangiales</taxon>
        <taxon>Streptosporangiaceae</taxon>
        <taxon>Nonomuraea</taxon>
    </lineage>
</organism>
<protein>
    <recommendedName>
        <fullName evidence="3">Antitoxin ParD1/3/4</fullName>
    </recommendedName>
</protein>
<keyword evidence="2" id="KW-1185">Reference proteome</keyword>
<name>A0A1I0L5P7_9ACTN</name>
<dbReference type="EMBL" id="FOHX01000012">
    <property type="protein sequence ID" value="SEU34994.1"/>
    <property type="molecule type" value="Genomic_DNA"/>
</dbReference>
<evidence type="ECO:0000313" key="1">
    <source>
        <dbReference type="EMBL" id="SEU34994.1"/>
    </source>
</evidence>
<evidence type="ECO:0008006" key="3">
    <source>
        <dbReference type="Google" id="ProtNLM"/>
    </source>
</evidence>
<accession>A0A1I0L5P7</accession>
<sequence>MSDVKKRITITVDPHLAGYAEQLVQAGKAESVSAAFNEAMAIKRQRDQHALAKLRERAAQADPARVERMRRHIDAQSREAGFEVAAGE</sequence>
<reference evidence="1 2" key="1">
    <citation type="submission" date="2016-10" db="EMBL/GenBank/DDBJ databases">
        <authorList>
            <person name="de Groot N.N."/>
        </authorList>
    </citation>
    <scope>NUCLEOTIDE SEQUENCE [LARGE SCALE GENOMIC DNA]</scope>
    <source>
        <strain evidence="1 2">CGMCC 4.5598</strain>
    </source>
</reference>
<gene>
    <name evidence="1" type="ORF">SAMN05421811_112162</name>
</gene>
<dbReference type="Proteomes" id="UP000199361">
    <property type="component" value="Unassembled WGS sequence"/>
</dbReference>
<proteinExistence type="predicted"/>
<dbReference type="RefSeq" id="WP_091088759.1">
    <property type="nucleotide sequence ID" value="NZ_FOHX01000012.1"/>
</dbReference>
<dbReference type="STRING" id="568860.SAMN05421811_112162"/>
<evidence type="ECO:0000313" key="2">
    <source>
        <dbReference type="Proteomes" id="UP000199361"/>
    </source>
</evidence>
<dbReference type="OrthoDB" id="3543931at2"/>